<organism evidence="1 4">
    <name type="scientific">Clostridium pasteurianum DSM 525 = ATCC 6013</name>
    <dbReference type="NCBI Taxonomy" id="1262449"/>
    <lineage>
        <taxon>Bacteria</taxon>
        <taxon>Bacillati</taxon>
        <taxon>Bacillota</taxon>
        <taxon>Clostridia</taxon>
        <taxon>Eubacteriales</taxon>
        <taxon>Clostridiaceae</taxon>
        <taxon>Clostridium</taxon>
    </lineage>
</organism>
<name>A0A0H3J0Y3_CLOPA</name>
<evidence type="ECO:0000313" key="3">
    <source>
        <dbReference type="Proteomes" id="UP000028042"/>
    </source>
</evidence>
<dbReference type="GeneID" id="93073606"/>
<dbReference type="KEGG" id="cpat:CLPA_c14320"/>
<evidence type="ECO:0000313" key="2">
    <source>
        <dbReference type="EMBL" id="KRU12494.1"/>
    </source>
</evidence>
<dbReference type="AlphaFoldDB" id="A0A0H3J0Y3"/>
<dbReference type="PATRIC" id="fig|1262449.3.peg.3814"/>
<evidence type="ECO:0000313" key="4">
    <source>
        <dbReference type="Proteomes" id="UP000030905"/>
    </source>
</evidence>
<gene>
    <name evidence="1" type="ORF">CLPA_c14320</name>
    <name evidence="2" type="ORF">CP6013_01742</name>
</gene>
<proteinExistence type="predicted"/>
<reference evidence="2" key="2">
    <citation type="submission" date="2015-10" db="EMBL/GenBank/DDBJ databases">
        <title>Improved Draft Genome Sequence of Clostridium pasteurianum Strain ATCC 6013 (DSM 525) Using a Hybrid Next-Generation Sequencing Approach.</title>
        <authorList>
            <person name="Pyne M.E."/>
            <person name="Utturkar S.M."/>
            <person name="Brown S.D."/>
            <person name="Moo-Young M."/>
            <person name="Chung D.A."/>
            <person name="Chou P.C."/>
        </authorList>
    </citation>
    <scope>NUCLEOTIDE SEQUENCE</scope>
    <source>
        <strain evidence="2">ATCC 6013</strain>
    </source>
</reference>
<dbReference type="Proteomes" id="UP000028042">
    <property type="component" value="Unassembled WGS sequence"/>
</dbReference>
<sequence length="106" mass="11940">MRRKIKYHILICNGTKCNKVQQGVCYKKGAEDIISKFDKLIAKYGMADEVLVSSCGCFRNGITNKGPNMVIYPEGIWYSGVTVNDVEEIVEVHLKKGNIIERLLSD</sequence>
<evidence type="ECO:0000313" key="1">
    <source>
        <dbReference type="EMBL" id="AJA51499.1"/>
    </source>
</evidence>
<dbReference type="Proteomes" id="UP000030905">
    <property type="component" value="Chromosome"/>
</dbReference>
<dbReference type="InterPro" id="IPR036249">
    <property type="entry name" value="Thioredoxin-like_sf"/>
</dbReference>
<protein>
    <submittedName>
        <fullName evidence="1">Ferredoxin</fullName>
    </submittedName>
</protein>
<reference evidence="1 4" key="1">
    <citation type="journal article" date="2015" name="Genome Announc.">
        <title>Complete Genome Sequence of the Nitrogen-Fixing and Solvent-Producing Clostridium pasteurianum DSM 525.</title>
        <authorList>
            <person name="Poehlein A."/>
            <person name="Grosse-Honebrink A."/>
            <person name="Zhang Y."/>
            <person name="Minton N.P."/>
            <person name="Daniel R."/>
        </authorList>
    </citation>
    <scope>NUCLEOTIDE SEQUENCE [LARGE SCALE GENOMIC DNA]</scope>
    <source>
        <strain evidence="1">DSM 525</strain>
        <strain evidence="4">DSM 525 / ATCC 6013</strain>
    </source>
</reference>
<dbReference type="CDD" id="cd02980">
    <property type="entry name" value="TRX_Fd_family"/>
    <property type="match status" value="1"/>
</dbReference>
<dbReference type="EMBL" id="JPGY02000001">
    <property type="protein sequence ID" value="KRU12494.1"/>
    <property type="molecule type" value="Genomic_DNA"/>
</dbReference>
<dbReference type="RefSeq" id="WP_003447880.1">
    <property type="nucleotide sequence ID" value="NZ_ANZB01000018.1"/>
</dbReference>
<dbReference type="KEGG" id="cpae:CPAST_c14320"/>
<keyword evidence="4" id="KW-1185">Reference proteome</keyword>
<reference evidence="2 3" key="3">
    <citation type="journal article" name="Genome Announc.">
        <title>Improved Draft Genome Sequence of Clostridium pasteurianum Strain ATCC 6013 (DSM 525) Using a Hybrid Next-Generation Sequencing Approach.</title>
        <authorList>
            <person name="Pyne M.E."/>
            <person name="Utturkar S."/>
            <person name="Brown S.D."/>
            <person name="Moo-Young M."/>
            <person name="Chung D.A."/>
            <person name="Chou C.P."/>
        </authorList>
    </citation>
    <scope>NUCLEOTIDE SEQUENCE [LARGE SCALE GENOMIC DNA]</scope>
    <source>
        <strain evidence="2 3">ATCC 6013</strain>
    </source>
</reference>
<dbReference type="SUPFAM" id="SSF52833">
    <property type="entry name" value="Thioredoxin-like"/>
    <property type="match status" value="1"/>
</dbReference>
<accession>A0A0H3J0Y3</accession>
<dbReference type="EMBL" id="CP009268">
    <property type="protein sequence ID" value="AJA51499.1"/>
    <property type="molecule type" value="Genomic_DNA"/>
</dbReference>
<dbReference type="Gene3D" id="3.40.30.10">
    <property type="entry name" value="Glutaredoxin"/>
    <property type="match status" value="1"/>
</dbReference>
<dbReference type="eggNOG" id="COG3411">
    <property type="taxonomic scope" value="Bacteria"/>
</dbReference>